<dbReference type="NCBIfam" id="TIGR03625">
    <property type="entry name" value="L3_bact"/>
    <property type="match status" value="1"/>
</dbReference>
<evidence type="ECO:0000256" key="3">
    <source>
        <dbReference type="ARBA" id="ARBA00023274"/>
    </source>
</evidence>
<dbReference type="GO" id="GO:0003735">
    <property type="term" value="F:structural constituent of ribosome"/>
    <property type="evidence" value="ECO:0007669"/>
    <property type="project" value="InterPro"/>
</dbReference>
<evidence type="ECO:0000256" key="1">
    <source>
        <dbReference type="ARBA" id="ARBA00006540"/>
    </source>
</evidence>
<comment type="similarity">
    <text evidence="1">Belongs to the universal ribosomal protein uL3 family.</text>
</comment>
<comment type="caution">
    <text evidence="6">The sequence shown here is derived from an EMBL/GenBank/DDBJ whole genome shotgun (WGS) entry which is preliminary data.</text>
</comment>
<accession>A0A1R1Y8L7</accession>
<dbReference type="HAMAP" id="MF_01325_B">
    <property type="entry name" value="Ribosomal_uL3_B"/>
    <property type="match status" value="1"/>
</dbReference>
<dbReference type="InterPro" id="IPR009000">
    <property type="entry name" value="Transl_B-barrel_sf"/>
</dbReference>
<dbReference type="EMBL" id="LSSM01002078">
    <property type="protein sequence ID" value="OMJ23200.1"/>
    <property type="molecule type" value="Genomic_DNA"/>
</dbReference>
<keyword evidence="3" id="KW-0687">Ribonucleoprotein</keyword>
<proteinExistence type="inferred from homology"/>
<keyword evidence="7" id="KW-1185">Reference proteome</keyword>
<dbReference type="FunFam" id="2.40.30.10:FF:000004">
    <property type="entry name" value="50S ribosomal protein L3"/>
    <property type="match status" value="1"/>
</dbReference>
<sequence>MLSLSMLLKSKQLFAKTAIAVNPKTIQISRFATINKEKPSLDEANSEESAPIVKRKGKIVPVIKPGVWTPESKRVGVIAKKVGMSFMWDEWGIRTPVTILHLEGVQVVSVVKTSDDNYPRLQVGAGYPKTGQINKPLSFHFKKHQVAARTTLSEFPVTPDAVLPPGTKLNVSHFVPGQLVDVSGISKGKGFAGVMKKWGFAGGRASHGASLSHRTAGSTGQNQDPGRVFPGKKMAGKMGNDNITVMELKVMKIDTALNVLYVKGSVPGNKGGIVKVRDAIKKNKVPKFPAGVSVPFPTYVHVDGEPALPREMIARVSEKDPLLLKQ</sequence>
<gene>
    <name evidence="5" type="ORF">AYI69_g10389</name>
    <name evidence="6" type="ORF">AYI69_g5078</name>
</gene>
<organism evidence="6 7">
    <name type="scientific">Smittium culicis</name>
    <dbReference type="NCBI Taxonomy" id="133412"/>
    <lineage>
        <taxon>Eukaryota</taxon>
        <taxon>Fungi</taxon>
        <taxon>Fungi incertae sedis</taxon>
        <taxon>Zoopagomycota</taxon>
        <taxon>Kickxellomycotina</taxon>
        <taxon>Harpellomycetes</taxon>
        <taxon>Harpellales</taxon>
        <taxon>Legeriomycetaceae</taxon>
        <taxon>Smittium</taxon>
    </lineage>
</organism>
<dbReference type="Proteomes" id="UP000187429">
    <property type="component" value="Unassembled WGS sequence"/>
</dbReference>
<dbReference type="Pfam" id="PF00297">
    <property type="entry name" value="Ribosomal_L3"/>
    <property type="match status" value="1"/>
</dbReference>
<evidence type="ECO:0000256" key="2">
    <source>
        <dbReference type="ARBA" id="ARBA00022980"/>
    </source>
</evidence>
<reference evidence="7" key="2">
    <citation type="submission" date="2017-01" db="EMBL/GenBank/DDBJ databases">
        <authorList>
            <person name="Wang Y."/>
            <person name="White M."/>
            <person name="Kvist S."/>
            <person name="Moncalvo J.-M."/>
        </authorList>
    </citation>
    <scope>NUCLEOTIDE SEQUENCE [LARGE SCALE GENOMIC DNA]</scope>
    <source>
        <strain evidence="7">ID-206-W2</strain>
    </source>
</reference>
<evidence type="ECO:0000313" key="6">
    <source>
        <dbReference type="EMBL" id="OMJ23200.1"/>
    </source>
</evidence>
<name>A0A1R1Y8L7_9FUNG</name>
<keyword evidence="2 6" id="KW-0689">Ribosomal protein</keyword>
<dbReference type="InterPro" id="IPR000597">
    <property type="entry name" value="Ribosomal_uL3"/>
</dbReference>
<evidence type="ECO:0000256" key="4">
    <source>
        <dbReference type="ARBA" id="ARBA00035209"/>
    </source>
</evidence>
<dbReference type="GO" id="GO:0005762">
    <property type="term" value="C:mitochondrial large ribosomal subunit"/>
    <property type="evidence" value="ECO:0007669"/>
    <property type="project" value="TreeGrafter"/>
</dbReference>
<protein>
    <recommendedName>
        <fullName evidence="4">Large ribosomal subunit protein uL3m</fullName>
    </recommendedName>
</protein>
<dbReference type="OrthoDB" id="274683at2759"/>
<evidence type="ECO:0000313" key="5">
    <source>
        <dbReference type="EMBL" id="OMJ10095.1"/>
    </source>
</evidence>
<dbReference type="EMBL" id="LSSM01006772">
    <property type="protein sequence ID" value="OMJ10095.1"/>
    <property type="molecule type" value="Genomic_DNA"/>
</dbReference>
<dbReference type="GO" id="GO:0006412">
    <property type="term" value="P:translation"/>
    <property type="evidence" value="ECO:0007669"/>
    <property type="project" value="InterPro"/>
</dbReference>
<dbReference type="PANTHER" id="PTHR11229">
    <property type="entry name" value="50S RIBOSOMAL PROTEIN L3"/>
    <property type="match status" value="1"/>
</dbReference>
<dbReference type="AlphaFoldDB" id="A0A1R1Y8L7"/>
<dbReference type="Gene3D" id="2.40.30.10">
    <property type="entry name" value="Translation factors"/>
    <property type="match status" value="2"/>
</dbReference>
<dbReference type="PANTHER" id="PTHR11229:SF8">
    <property type="entry name" value="LARGE RIBOSOMAL SUBUNIT PROTEIN UL3M"/>
    <property type="match status" value="1"/>
</dbReference>
<dbReference type="InterPro" id="IPR019927">
    <property type="entry name" value="Ribosomal_uL3_bac/org-type"/>
</dbReference>
<dbReference type="SUPFAM" id="SSF50447">
    <property type="entry name" value="Translation proteins"/>
    <property type="match status" value="1"/>
</dbReference>
<evidence type="ECO:0000313" key="7">
    <source>
        <dbReference type="Proteomes" id="UP000187429"/>
    </source>
</evidence>
<reference evidence="6" key="1">
    <citation type="submission" date="2017-01" db="EMBL/GenBank/DDBJ databases">
        <authorList>
            <person name="Mah S.A."/>
            <person name="Swanson W.J."/>
            <person name="Moy G.W."/>
            <person name="Vacquier V.D."/>
        </authorList>
    </citation>
    <scope>NUCLEOTIDE SEQUENCE [LARGE SCALE GENOMIC DNA]</scope>
    <source>
        <strain evidence="6">ID-206-W2</strain>
    </source>
</reference>